<gene>
    <name evidence="1" type="ORF">E2C01_022321</name>
</gene>
<sequence length="90" mass="9935">MFGLESCRGERQAPAAISVLLLHPFTKSGRMLPGTILAVWRDSCSCLARDVDKQMSRSASQAQHDIVFITIHAATLMQRRTTFNSDGSIK</sequence>
<evidence type="ECO:0000313" key="2">
    <source>
        <dbReference type="Proteomes" id="UP000324222"/>
    </source>
</evidence>
<name>A0A5B7E7D4_PORTR</name>
<reference evidence="1 2" key="1">
    <citation type="submission" date="2019-05" db="EMBL/GenBank/DDBJ databases">
        <title>Another draft genome of Portunus trituberculatus and its Hox gene families provides insights of decapod evolution.</title>
        <authorList>
            <person name="Jeong J.-H."/>
            <person name="Song I."/>
            <person name="Kim S."/>
            <person name="Choi T."/>
            <person name="Kim D."/>
            <person name="Ryu S."/>
            <person name="Kim W."/>
        </authorList>
    </citation>
    <scope>NUCLEOTIDE SEQUENCE [LARGE SCALE GENOMIC DNA]</scope>
    <source>
        <tissue evidence="1">Muscle</tissue>
    </source>
</reference>
<protein>
    <submittedName>
        <fullName evidence="1">Uncharacterized protein</fullName>
    </submittedName>
</protein>
<comment type="caution">
    <text evidence="1">The sequence shown here is derived from an EMBL/GenBank/DDBJ whole genome shotgun (WGS) entry which is preliminary data.</text>
</comment>
<organism evidence="1 2">
    <name type="scientific">Portunus trituberculatus</name>
    <name type="common">Swimming crab</name>
    <name type="synonym">Neptunus trituberculatus</name>
    <dbReference type="NCBI Taxonomy" id="210409"/>
    <lineage>
        <taxon>Eukaryota</taxon>
        <taxon>Metazoa</taxon>
        <taxon>Ecdysozoa</taxon>
        <taxon>Arthropoda</taxon>
        <taxon>Crustacea</taxon>
        <taxon>Multicrustacea</taxon>
        <taxon>Malacostraca</taxon>
        <taxon>Eumalacostraca</taxon>
        <taxon>Eucarida</taxon>
        <taxon>Decapoda</taxon>
        <taxon>Pleocyemata</taxon>
        <taxon>Brachyura</taxon>
        <taxon>Eubrachyura</taxon>
        <taxon>Portunoidea</taxon>
        <taxon>Portunidae</taxon>
        <taxon>Portuninae</taxon>
        <taxon>Portunus</taxon>
    </lineage>
</organism>
<dbReference type="EMBL" id="VSRR010002015">
    <property type="protein sequence ID" value="MPC29103.1"/>
    <property type="molecule type" value="Genomic_DNA"/>
</dbReference>
<evidence type="ECO:0000313" key="1">
    <source>
        <dbReference type="EMBL" id="MPC29103.1"/>
    </source>
</evidence>
<dbReference type="AlphaFoldDB" id="A0A5B7E7D4"/>
<dbReference type="Proteomes" id="UP000324222">
    <property type="component" value="Unassembled WGS sequence"/>
</dbReference>
<proteinExistence type="predicted"/>
<keyword evidence="2" id="KW-1185">Reference proteome</keyword>
<accession>A0A5B7E7D4</accession>